<dbReference type="InParanoid" id="A0A2J7RL99"/>
<keyword evidence="2" id="KW-1133">Transmembrane helix</keyword>
<dbReference type="FunCoup" id="A0A2J7RL99">
    <property type="interactions" value="1041"/>
</dbReference>
<dbReference type="EMBL" id="NEVH01002693">
    <property type="protein sequence ID" value="PNF41603.1"/>
    <property type="molecule type" value="Genomic_DNA"/>
</dbReference>
<evidence type="ECO:0000313" key="4">
    <source>
        <dbReference type="EMBL" id="PNF41603.1"/>
    </source>
</evidence>
<dbReference type="SUPFAM" id="SSF47072">
    <property type="entry name" value="Cysteine alpha-hairpin motif"/>
    <property type="match status" value="1"/>
</dbReference>
<dbReference type="GO" id="GO:0005654">
    <property type="term" value="C:nucleoplasm"/>
    <property type="evidence" value="ECO:0007669"/>
    <property type="project" value="TreeGrafter"/>
</dbReference>
<dbReference type="Pfam" id="PF06747">
    <property type="entry name" value="CHCH"/>
    <property type="match status" value="1"/>
</dbReference>
<organism evidence="4 5">
    <name type="scientific">Cryptotermes secundus</name>
    <dbReference type="NCBI Taxonomy" id="105785"/>
    <lineage>
        <taxon>Eukaryota</taxon>
        <taxon>Metazoa</taxon>
        <taxon>Ecdysozoa</taxon>
        <taxon>Arthropoda</taxon>
        <taxon>Hexapoda</taxon>
        <taxon>Insecta</taxon>
        <taxon>Pterygota</taxon>
        <taxon>Neoptera</taxon>
        <taxon>Polyneoptera</taxon>
        <taxon>Dictyoptera</taxon>
        <taxon>Blattodea</taxon>
        <taxon>Blattoidea</taxon>
        <taxon>Termitoidae</taxon>
        <taxon>Kalotermitidae</taxon>
        <taxon>Cryptotermitinae</taxon>
        <taxon>Cryptotermes</taxon>
    </lineage>
</organism>
<accession>A0A2J7RL99</accession>
<dbReference type="InterPro" id="IPR033620">
    <property type="entry name" value="Ribosomal_mS37_met"/>
</dbReference>
<dbReference type="GO" id="GO:0003723">
    <property type="term" value="F:RNA binding"/>
    <property type="evidence" value="ECO:0007669"/>
    <property type="project" value="TreeGrafter"/>
</dbReference>
<dbReference type="OrthoDB" id="5825849at2759"/>
<evidence type="ECO:0000256" key="1">
    <source>
        <dbReference type="ARBA" id="ARBA00023157"/>
    </source>
</evidence>
<reference evidence="4 5" key="1">
    <citation type="submission" date="2017-12" db="EMBL/GenBank/DDBJ databases">
        <title>Hemimetabolous genomes reveal molecular basis of termite eusociality.</title>
        <authorList>
            <person name="Harrison M.C."/>
            <person name="Jongepier E."/>
            <person name="Robertson H.M."/>
            <person name="Arning N."/>
            <person name="Bitard-Feildel T."/>
            <person name="Chao H."/>
            <person name="Childers C.P."/>
            <person name="Dinh H."/>
            <person name="Doddapaneni H."/>
            <person name="Dugan S."/>
            <person name="Gowin J."/>
            <person name="Greiner C."/>
            <person name="Han Y."/>
            <person name="Hu H."/>
            <person name="Hughes D.S.T."/>
            <person name="Huylmans A.-K."/>
            <person name="Kemena C."/>
            <person name="Kremer L.P.M."/>
            <person name="Lee S.L."/>
            <person name="Lopez-Ezquerra A."/>
            <person name="Mallet L."/>
            <person name="Monroy-Kuhn J.M."/>
            <person name="Moser A."/>
            <person name="Murali S.C."/>
            <person name="Muzny D.M."/>
            <person name="Otani S."/>
            <person name="Piulachs M.-D."/>
            <person name="Poelchau M."/>
            <person name="Qu J."/>
            <person name="Schaub F."/>
            <person name="Wada-Katsumata A."/>
            <person name="Worley K.C."/>
            <person name="Xie Q."/>
            <person name="Ylla G."/>
            <person name="Poulsen M."/>
            <person name="Gibbs R.A."/>
            <person name="Schal C."/>
            <person name="Richards S."/>
            <person name="Belles X."/>
            <person name="Korb J."/>
            <person name="Bornberg-Bauer E."/>
        </authorList>
    </citation>
    <scope>NUCLEOTIDE SEQUENCE [LARGE SCALE GENOMIC DNA]</scope>
    <source>
        <tissue evidence="4">Whole body</tissue>
    </source>
</reference>
<feature type="transmembrane region" description="Helical" evidence="2">
    <location>
        <begin position="16"/>
        <end position="38"/>
    </location>
</feature>
<protein>
    <recommendedName>
        <fullName evidence="3">CHCH domain-containing protein</fullName>
    </recommendedName>
</protein>
<gene>
    <name evidence="4" type="ORF">B7P43_G11114</name>
</gene>
<sequence length="103" mass="12042">MYILQSICITLLKIKFIIFALLFLFTDVACLYEMSILFACFKNNDFNQALCSKEINNFQSCYKNYMSKKNKKKDQEQQGILVPGEKKLTSKQVNVLLRKFPPN</sequence>
<evidence type="ECO:0000313" key="5">
    <source>
        <dbReference type="Proteomes" id="UP000235965"/>
    </source>
</evidence>
<dbReference type="GO" id="GO:0005761">
    <property type="term" value="C:mitochondrial ribosome"/>
    <property type="evidence" value="ECO:0007669"/>
    <property type="project" value="InterPro"/>
</dbReference>
<dbReference type="STRING" id="105785.A0A2J7RL99"/>
<feature type="domain" description="CHCH" evidence="3">
    <location>
        <begin position="30"/>
        <end position="64"/>
    </location>
</feature>
<name>A0A2J7RL99_9NEOP</name>
<dbReference type="InterPro" id="IPR009069">
    <property type="entry name" value="Cys_alpha_HP_mot_SF"/>
</dbReference>
<comment type="caution">
    <text evidence="4">The sequence shown here is derived from an EMBL/GenBank/DDBJ whole genome shotgun (WGS) entry which is preliminary data.</text>
</comment>
<dbReference type="GO" id="GO:0032543">
    <property type="term" value="P:mitochondrial translation"/>
    <property type="evidence" value="ECO:0007669"/>
    <property type="project" value="InterPro"/>
</dbReference>
<keyword evidence="5" id="KW-1185">Reference proteome</keyword>
<evidence type="ECO:0000256" key="2">
    <source>
        <dbReference type="SAM" id="Phobius"/>
    </source>
</evidence>
<dbReference type="Proteomes" id="UP000235965">
    <property type="component" value="Unassembled WGS sequence"/>
</dbReference>
<dbReference type="PANTHER" id="PTHR31278">
    <property type="entry name" value="CHCHD1"/>
    <property type="match status" value="1"/>
</dbReference>
<dbReference type="PANTHER" id="PTHR31278:SF2">
    <property type="entry name" value="SMALL RIBOSOMAL SUBUNIT PROTEIN MS37"/>
    <property type="match status" value="1"/>
</dbReference>
<dbReference type="AlphaFoldDB" id="A0A2J7RL99"/>
<keyword evidence="2" id="KW-0472">Membrane</keyword>
<dbReference type="InterPro" id="IPR010625">
    <property type="entry name" value="CHCH"/>
</dbReference>
<proteinExistence type="predicted"/>
<evidence type="ECO:0000259" key="3">
    <source>
        <dbReference type="Pfam" id="PF06747"/>
    </source>
</evidence>
<keyword evidence="1" id="KW-1015">Disulfide bond</keyword>
<keyword evidence="2" id="KW-0812">Transmembrane</keyword>